<protein>
    <submittedName>
        <fullName evidence="2">Uncharacterized protein</fullName>
    </submittedName>
</protein>
<name>A0A5U2F9B1_SALER</name>
<evidence type="ECO:0000256" key="1">
    <source>
        <dbReference type="SAM" id="MobiDB-lite"/>
    </source>
</evidence>
<feature type="region of interest" description="Disordered" evidence="1">
    <location>
        <begin position="58"/>
        <end position="84"/>
    </location>
</feature>
<comment type="caution">
    <text evidence="2">The sequence shown here is derived from an EMBL/GenBank/DDBJ whole genome shotgun (WGS) entry which is preliminary data.</text>
</comment>
<proteinExistence type="predicted"/>
<sequence length="100" mass="10828">MRKALHSLSATSRRLSTRTGSLLQRILHFFETGDPGILAALRACAQTTAGATVRQTVAQRGTTGNDQRAAHTPPPEKDVIRHPGPCSRSCTTVHSFAQFF</sequence>
<dbReference type="AlphaFoldDB" id="A0A5U2F9B1"/>
<accession>A0A5U2F9B1</accession>
<dbReference type="EMBL" id="AAGKHU010000246">
    <property type="protein sequence ID" value="EBP0014101.1"/>
    <property type="molecule type" value="Genomic_DNA"/>
</dbReference>
<evidence type="ECO:0000313" key="2">
    <source>
        <dbReference type="EMBL" id="EBP0014101.1"/>
    </source>
</evidence>
<gene>
    <name evidence="2" type="ORF">HX37_26075</name>
</gene>
<reference evidence="2" key="1">
    <citation type="submission" date="2018-07" db="EMBL/GenBank/DDBJ databases">
        <authorList>
            <consortium name="GenomeTrakr network: Whole genome sequencing for foodborne pathogen traceback"/>
        </authorList>
    </citation>
    <scope>NUCLEOTIDE SEQUENCE</scope>
    <source>
        <strain evidence="2">CFSAN018538</strain>
    </source>
</reference>
<organism evidence="2">
    <name type="scientific">Salmonella enterica</name>
    <name type="common">Salmonella choleraesuis</name>
    <dbReference type="NCBI Taxonomy" id="28901"/>
    <lineage>
        <taxon>Bacteria</taxon>
        <taxon>Pseudomonadati</taxon>
        <taxon>Pseudomonadota</taxon>
        <taxon>Gammaproteobacteria</taxon>
        <taxon>Enterobacterales</taxon>
        <taxon>Enterobacteriaceae</taxon>
        <taxon>Salmonella</taxon>
    </lineage>
</organism>